<feature type="domain" description="Peptidase S1" evidence="8">
    <location>
        <begin position="1"/>
        <end position="397"/>
    </location>
</feature>
<evidence type="ECO:0000256" key="7">
    <source>
        <dbReference type="RuleBase" id="RU363034"/>
    </source>
</evidence>
<dbReference type="GO" id="GO:0006508">
    <property type="term" value="P:proteolysis"/>
    <property type="evidence" value="ECO:0007669"/>
    <property type="project" value="UniProtKB-KW"/>
</dbReference>
<dbReference type="PRINTS" id="PR00722">
    <property type="entry name" value="CHYMOTRYPSIN"/>
</dbReference>
<dbReference type="PROSITE" id="PS00135">
    <property type="entry name" value="TRYPSIN_SER"/>
    <property type="match status" value="1"/>
</dbReference>
<dbReference type="SUPFAM" id="SSF50494">
    <property type="entry name" value="Trypsin-like serine proteases"/>
    <property type="match status" value="2"/>
</dbReference>
<sequence length="420" mass="46604">MDTEEGKWPWQVSVRFRGLHVCGGSLIAAQWVLTAAHCILSRFHYSVKMGDRSIHNQNTSLVMPVRKIIVHSLFRRARTVKNDIALLHLLQPVNFTSAIQSVCIPSEILWVEAGTNCWVTGWGKTSQGGDSYNAHAKRRDTASAGDSTPGTMISGCGHRILRIVGGAPAPERKWPWQVSLQVNDKHVCGGSLIAHQWVLTPCWPEWSGVPGRGVVWRGRWLLAVVVPVRDIVMHHDYSSRGTISDDIALALLDFPVNYSTHIQPVCLPEKTFLVPDGTTCWVTGWGKLEETDKPDKAPKMLQEADLTIMRYKECNRLLKRLMKAKNDVVRKGAVCGYSDKGKDSCQGDSGGPLVCEYNETWIQVGIVSWGVGCGHEGYPGVYTEVSFYVDWVKRHMNQASCLDSTAFLVLLLCLVLPLGS</sequence>
<dbReference type="PANTHER" id="PTHR24253:SF159">
    <property type="entry name" value="SERINE PROTEASE 42"/>
    <property type="match status" value="1"/>
</dbReference>
<reference evidence="9" key="3">
    <citation type="submission" date="2025-09" db="UniProtKB">
        <authorList>
            <consortium name="Ensembl"/>
        </authorList>
    </citation>
    <scope>IDENTIFICATION</scope>
    <source>
        <strain evidence="9">Thorbecke</strain>
    </source>
</reference>
<protein>
    <recommendedName>
        <fullName evidence="8">Peptidase S1 domain-containing protein</fullName>
    </recommendedName>
</protein>
<dbReference type="GeneTree" id="ENSGT00940000163134"/>
<dbReference type="FunFam" id="2.40.10.10:FF:000004">
    <property type="entry name" value="Tryptase gamma 1"/>
    <property type="match status" value="1"/>
</dbReference>
<dbReference type="PROSITE" id="PS00134">
    <property type="entry name" value="TRYPSIN_HIS"/>
    <property type="match status" value="1"/>
</dbReference>
<organism evidence="9 10">
    <name type="scientific">Oryctolagus cuniculus</name>
    <name type="common">Rabbit</name>
    <dbReference type="NCBI Taxonomy" id="9986"/>
    <lineage>
        <taxon>Eukaryota</taxon>
        <taxon>Metazoa</taxon>
        <taxon>Chordata</taxon>
        <taxon>Craniata</taxon>
        <taxon>Vertebrata</taxon>
        <taxon>Euteleostomi</taxon>
        <taxon>Mammalia</taxon>
        <taxon>Eutheria</taxon>
        <taxon>Euarchontoglires</taxon>
        <taxon>Glires</taxon>
        <taxon>Lagomorpha</taxon>
        <taxon>Leporidae</taxon>
        <taxon>Oryctolagus</taxon>
    </lineage>
</organism>
<dbReference type="InParanoid" id="G1TH91"/>
<evidence type="ECO:0000313" key="9">
    <source>
        <dbReference type="Ensembl" id="ENSOCUP00000016297.3"/>
    </source>
</evidence>
<evidence type="ECO:0000256" key="3">
    <source>
        <dbReference type="ARBA" id="ARBA00022801"/>
    </source>
</evidence>
<keyword evidence="3 7" id="KW-0378">Hydrolase</keyword>
<dbReference type="eggNOG" id="KOG3627">
    <property type="taxonomic scope" value="Eukaryota"/>
</dbReference>
<evidence type="ECO:0000256" key="6">
    <source>
        <dbReference type="ARBA" id="ARBA00023180"/>
    </source>
</evidence>
<dbReference type="Bgee" id="ENSOCUG00000013000">
    <property type="expression patterns" value="Expressed in testis and 4 other cell types or tissues"/>
</dbReference>
<evidence type="ECO:0000313" key="10">
    <source>
        <dbReference type="Proteomes" id="UP000001811"/>
    </source>
</evidence>
<dbReference type="SMART" id="SM00020">
    <property type="entry name" value="Tryp_SPc"/>
    <property type="match status" value="2"/>
</dbReference>
<name>G1TH91_RABIT</name>
<dbReference type="HOGENOM" id="CLU_684362_0_0_1"/>
<reference evidence="9" key="2">
    <citation type="submission" date="2025-08" db="UniProtKB">
        <authorList>
            <consortium name="Ensembl"/>
        </authorList>
    </citation>
    <scope>IDENTIFICATION</scope>
    <source>
        <strain evidence="9">Thorbecke</strain>
    </source>
</reference>
<proteinExistence type="predicted"/>
<dbReference type="Ensembl" id="ENSOCUT00000023774.3">
    <property type="protein sequence ID" value="ENSOCUP00000016297.3"/>
    <property type="gene ID" value="ENSOCUG00000013000.4"/>
</dbReference>
<dbReference type="Gene3D" id="2.40.10.10">
    <property type="entry name" value="Trypsin-like serine proteases"/>
    <property type="match status" value="5"/>
</dbReference>
<dbReference type="FunFam" id="2.40.10.10:FF:000006">
    <property type="entry name" value="Serine proteinase stubble"/>
    <property type="match status" value="1"/>
</dbReference>
<keyword evidence="4 7" id="KW-0720">Serine protease</keyword>
<dbReference type="PROSITE" id="PS50240">
    <property type="entry name" value="TRYPSIN_DOM"/>
    <property type="match status" value="1"/>
</dbReference>
<dbReference type="InterPro" id="IPR043504">
    <property type="entry name" value="Peptidase_S1_PA_chymotrypsin"/>
</dbReference>
<dbReference type="PANTHER" id="PTHR24253">
    <property type="entry name" value="TRANSMEMBRANE PROTEASE SERINE"/>
    <property type="match status" value="1"/>
</dbReference>
<dbReference type="GO" id="GO:0004252">
    <property type="term" value="F:serine-type endopeptidase activity"/>
    <property type="evidence" value="ECO:0007669"/>
    <property type="project" value="InterPro"/>
</dbReference>
<reference evidence="9 10" key="1">
    <citation type="journal article" date="2011" name="Nature">
        <title>A high-resolution map of human evolutionary constraint using 29 mammals.</title>
        <authorList>
            <person name="Lindblad-Toh K."/>
            <person name="Garber M."/>
            <person name="Zuk O."/>
            <person name="Lin M.F."/>
            <person name="Parker B.J."/>
            <person name="Washietl S."/>
            <person name="Kheradpour P."/>
            <person name="Ernst J."/>
            <person name="Jordan G."/>
            <person name="Mauceli E."/>
            <person name="Ward L.D."/>
            <person name="Lowe C.B."/>
            <person name="Holloway A.K."/>
            <person name="Clamp M."/>
            <person name="Gnerre S."/>
            <person name="Alfoldi J."/>
            <person name="Beal K."/>
            <person name="Chang J."/>
            <person name="Clawson H."/>
            <person name="Cuff J."/>
            <person name="Di Palma F."/>
            <person name="Fitzgerald S."/>
            <person name="Flicek P."/>
            <person name="Guttman M."/>
            <person name="Hubisz M.J."/>
            <person name="Jaffe D.B."/>
            <person name="Jungreis I."/>
            <person name="Kent W.J."/>
            <person name="Kostka D."/>
            <person name="Lara M."/>
            <person name="Martins A.L."/>
            <person name="Massingham T."/>
            <person name="Moltke I."/>
            <person name="Raney B.J."/>
            <person name="Rasmussen M.D."/>
            <person name="Robinson J."/>
            <person name="Stark A."/>
            <person name="Vilella A.J."/>
            <person name="Wen J."/>
            <person name="Xie X."/>
            <person name="Zody M.C."/>
            <person name="Baldwin J."/>
            <person name="Bloom T."/>
            <person name="Chin C.W."/>
            <person name="Heiman D."/>
            <person name="Nicol R."/>
            <person name="Nusbaum C."/>
            <person name="Young S."/>
            <person name="Wilkinson J."/>
            <person name="Worley K.C."/>
            <person name="Kovar C.L."/>
            <person name="Muzny D.M."/>
            <person name="Gibbs R.A."/>
            <person name="Cree A."/>
            <person name="Dihn H.H."/>
            <person name="Fowler G."/>
            <person name="Jhangiani S."/>
            <person name="Joshi V."/>
            <person name="Lee S."/>
            <person name="Lewis L.R."/>
            <person name="Nazareth L.V."/>
            <person name="Okwuonu G."/>
            <person name="Santibanez J."/>
            <person name="Warren W.C."/>
            <person name="Mardis E.R."/>
            <person name="Weinstock G.M."/>
            <person name="Wilson R.K."/>
            <person name="Delehaunty K."/>
            <person name="Dooling D."/>
            <person name="Fronik C."/>
            <person name="Fulton L."/>
            <person name="Fulton B."/>
            <person name="Graves T."/>
            <person name="Minx P."/>
            <person name="Sodergren E."/>
            <person name="Birney E."/>
            <person name="Margulies E.H."/>
            <person name="Herrero J."/>
            <person name="Green E.D."/>
            <person name="Haussler D."/>
            <person name="Siepel A."/>
            <person name="Goldman N."/>
            <person name="Pollard K.S."/>
            <person name="Pedersen J.S."/>
            <person name="Lander E.S."/>
            <person name="Kellis M."/>
        </authorList>
    </citation>
    <scope>NUCLEOTIDE SEQUENCE [LARGE SCALE GENOMIC DNA]</scope>
    <source>
        <strain evidence="9 10">Thorbecke inbred</strain>
    </source>
</reference>
<evidence type="ECO:0000256" key="5">
    <source>
        <dbReference type="ARBA" id="ARBA00023157"/>
    </source>
</evidence>
<keyword evidence="6" id="KW-0325">Glycoprotein</keyword>
<keyword evidence="2" id="KW-0732">Signal</keyword>
<dbReference type="InterPro" id="IPR033116">
    <property type="entry name" value="TRYPSIN_SER"/>
</dbReference>
<dbReference type="AlphaFoldDB" id="G1TH91"/>
<dbReference type="InterPro" id="IPR001254">
    <property type="entry name" value="Trypsin_dom"/>
</dbReference>
<dbReference type="CDD" id="cd00190">
    <property type="entry name" value="Tryp_SPc"/>
    <property type="match status" value="1"/>
</dbReference>
<dbReference type="Pfam" id="PF00089">
    <property type="entry name" value="Trypsin"/>
    <property type="match status" value="2"/>
</dbReference>
<dbReference type="EMBL" id="AAGW02044015">
    <property type="status" value="NOT_ANNOTATED_CDS"/>
    <property type="molecule type" value="Genomic_DNA"/>
</dbReference>
<evidence type="ECO:0000256" key="2">
    <source>
        <dbReference type="ARBA" id="ARBA00022729"/>
    </source>
</evidence>
<dbReference type="InterPro" id="IPR018114">
    <property type="entry name" value="TRYPSIN_HIS"/>
</dbReference>
<keyword evidence="10" id="KW-1185">Reference proteome</keyword>
<evidence type="ECO:0000259" key="8">
    <source>
        <dbReference type="PROSITE" id="PS50240"/>
    </source>
</evidence>
<evidence type="ECO:0000256" key="1">
    <source>
        <dbReference type="ARBA" id="ARBA00022670"/>
    </source>
</evidence>
<dbReference type="Proteomes" id="UP000001811">
    <property type="component" value="Chromosome 9"/>
</dbReference>
<dbReference type="STRING" id="9986.ENSOCUP00000016297"/>
<dbReference type="PaxDb" id="9986-ENSOCUP00000016297"/>
<keyword evidence="5" id="KW-1015">Disulfide bond</keyword>
<accession>G1TH91</accession>
<dbReference type="InterPro" id="IPR009003">
    <property type="entry name" value="Peptidase_S1_PA"/>
</dbReference>
<keyword evidence="1 7" id="KW-0645">Protease</keyword>
<dbReference type="SMR" id="G1TH91"/>
<evidence type="ECO:0000256" key="4">
    <source>
        <dbReference type="ARBA" id="ARBA00022825"/>
    </source>
</evidence>
<dbReference type="InterPro" id="IPR001314">
    <property type="entry name" value="Peptidase_S1A"/>
</dbReference>